<evidence type="ECO:0000313" key="1">
    <source>
        <dbReference type="EMBL" id="XBX74880.1"/>
    </source>
</evidence>
<dbReference type="RefSeq" id="WP_350343629.1">
    <property type="nucleotide sequence ID" value="NZ_CP158367.1"/>
</dbReference>
<reference evidence="1" key="1">
    <citation type="journal article" date="2013" name="Extremophiles">
        <title>Proteinivorax tanatarense gen. nov., sp. nov., an anaerobic, haloalkaliphilic, proteolytic bacterium isolated from a decaying algal bloom, and proposal of Proteinivoraceae fam. nov.</title>
        <authorList>
            <person name="Kevbrin V."/>
            <person name="Boltyanskaya Y."/>
            <person name="Zhilina T."/>
            <person name="Kolganova T."/>
            <person name="Lavrentjeva E."/>
            <person name="Kuznetsov B."/>
        </authorList>
    </citation>
    <scope>NUCLEOTIDE SEQUENCE</scope>
    <source>
        <strain evidence="1">Z-910T</strain>
    </source>
</reference>
<proteinExistence type="predicted"/>
<name>A0AAU7VLH7_9FIRM</name>
<sequence length="65" mass="7825">MNCTKHKRREFYVKSPDEEECTAHKGVIEYTDGFFVLNDELGWQFPLYKNAHICLLRKIKNRFES</sequence>
<dbReference type="AlphaFoldDB" id="A0AAU7VLH7"/>
<dbReference type="EMBL" id="CP158367">
    <property type="protein sequence ID" value="XBX74880.1"/>
    <property type="molecule type" value="Genomic_DNA"/>
</dbReference>
<gene>
    <name evidence="1" type="ORF">PRVXT_002941</name>
</gene>
<protein>
    <submittedName>
        <fullName evidence="1">Uncharacterized protein</fullName>
    </submittedName>
</protein>
<reference evidence="1" key="2">
    <citation type="submission" date="2024-06" db="EMBL/GenBank/DDBJ databases">
        <authorList>
            <person name="Petrova K.O."/>
            <person name="Toshchakov S.V."/>
            <person name="Boltjanskaja Y.V."/>
            <person name="Kevbrin V."/>
        </authorList>
    </citation>
    <scope>NUCLEOTIDE SEQUENCE</scope>
    <source>
        <strain evidence="1">Z-910T</strain>
    </source>
</reference>
<accession>A0AAU7VLH7</accession>
<organism evidence="1">
    <name type="scientific">Proteinivorax tanatarense</name>
    <dbReference type="NCBI Taxonomy" id="1260629"/>
    <lineage>
        <taxon>Bacteria</taxon>
        <taxon>Bacillati</taxon>
        <taxon>Bacillota</taxon>
        <taxon>Clostridia</taxon>
        <taxon>Eubacteriales</taxon>
        <taxon>Proteinivoracaceae</taxon>
        <taxon>Proteinivorax</taxon>
    </lineage>
</organism>